<reference evidence="5 6" key="1">
    <citation type="submission" date="2018-07" db="EMBL/GenBank/DDBJ databases">
        <title>Rhodosalinus sp. strain E84T genomic sequence and assembly.</title>
        <authorList>
            <person name="Liu Z.-W."/>
            <person name="Lu D.-C."/>
        </authorList>
    </citation>
    <scope>NUCLEOTIDE SEQUENCE [LARGE SCALE GENOMIC DNA]</scope>
    <source>
        <strain evidence="5 6">E84</strain>
    </source>
</reference>
<evidence type="ECO:0000259" key="4">
    <source>
        <dbReference type="PROSITE" id="PS50995"/>
    </source>
</evidence>
<accession>A0A365U6A7</accession>
<evidence type="ECO:0000256" key="3">
    <source>
        <dbReference type="ARBA" id="ARBA00023163"/>
    </source>
</evidence>
<dbReference type="OrthoDB" id="8588347at2"/>
<dbReference type="AlphaFoldDB" id="A0A365U6A7"/>
<dbReference type="GO" id="GO:0006950">
    <property type="term" value="P:response to stress"/>
    <property type="evidence" value="ECO:0007669"/>
    <property type="project" value="TreeGrafter"/>
</dbReference>
<keyword evidence="3" id="KW-0804">Transcription</keyword>
<dbReference type="SMART" id="SM00347">
    <property type="entry name" value="HTH_MARR"/>
    <property type="match status" value="1"/>
</dbReference>
<evidence type="ECO:0000256" key="2">
    <source>
        <dbReference type="ARBA" id="ARBA00023125"/>
    </source>
</evidence>
<dbReference type="NCBIfam" id="TIGR02337">
    <property type="entry name" value="HpaR"/>
    <property type="match status" value="1"/>
</dbReference>
<evidence type="ECO:0000256" key="1">
    <source>
        <dbReference type="ARBA" id="ARBA00023015"/>
    </source>
</evidence>
<dbReference type="EMBL" id="QNTQ01000026">
    <property type="protein sequence ID" value="RBI82843.1"/>
    <property type="molecule type" value="Genomic_DNA"/>
</dbReference>
<dbReference type="InterPro" id="IPR023187">
    <property type="entry name" value="Tscrpt_reg_MarR-type_CS"/>
</dbReference>
<evidence type="ECO:0000313" key="5">
    <source>
        <dbReference type="EMBL" id="RBI82843.1"/>
    </source>
</evidence>
<dbReference type="RefSeq" id="WP_113290782.1">
    <property type="nucleotide sequence ID" value="NZ_QNTQ01000026.1"/>
</dbReference>
<protein>
    <submittedName>
        <fullName evidence="5">Homoprotocatechuate degradation operon regulator HpaR</fullName>
    </submittedName>
</protein>
<dbReference type="PROSITE" id="PS01117">
    <property type="entry name" value="HTH_MARR_1"/>
    <property type="match status" value="1"/>
</dbReference>
<dbReference type="Proteomes" id="UP000253370">
    <property type="component" value="Unassembled WGS sequence"/>
</dbReference>
<dbReference type="PRINTS" id="PR00598">
    <property type="entry name" value="HTHMARR"/>
</dbReference>
<keyword evidence="6" id="KW-1185">Reference proteome</keyword>
<name>A0A365U6A7_9RHOB</name>
<keyword evidence="1" id="KW-0805">Transcription regulation</keyword>
<dbReference type="Gene3D" id="1.10.10.10">
    <property type="entry name" value="Winged helix-like DNA-binding domain superfamily/Winged helix DNA-binding domain"/>
    <property type="match status" value="1"/>
</dbReference>
<dbReference type="InterPro" id="IPR000835">
    <property type="entry name" value="HTH_MarR-typ"/>
</dbReference>
<dbReference type="InterPro" id="IPR036388">
    <property type="entry name" value="WH-like_DNA-bd_sf"/>
</dbReference>
<dbReference type="InterPro" id="IPR036390">
    <property type="entry name" value="WH_DNA-bd_sf"/>
</dbReference>
<comment type="caution">
    <text evidence="5">The sequence shown here is derived from an EMBL/GenBank/DDBJ whole genome shotgun (WGS) entry which is preliminary data.</text>
</comment>
<dbReference type="PROSITE" id="PS50995">
    <property type="entry name" value="HTH_MARR_2"/>
    <property type="match status" value="1"/>
</dbReference>
<organism evidence="5 6">
    <name type="scientific">Rhodosalinus halophilus</name>
    <dbReference type="NCBI Taxonomy" id="2259333"/>
    <lineage>
        <taxon>Bacteria</taxon>
        <taxon>Pseudomonadati</taxon>
        <taxon>Pseudomonadota</taxon>
        <taxon>Alphaproteobacteria</taxon>
        <taxon>Rhodobacterales</taxon>
        <taxon>Paracoccaceae</taxon>
        <taxon>Rhodosalinus</taxon>
    </lineage>
</organism>
<dbReference type="InterPro" id="IPR012712">
    <property type="entry name" value="HpaR/FarR"/>
</dbReference>
<feature type="domain" description="HTH marR-type" evidence="4">
    <location>
        <begin position="13"/>
        <end position="145"/>
    </location>
</feature>
<proteinExistence type="predicted"/>
<dbReference type="InterPro" id="IPR039422">
    <property type="entry name" value="MarR/SlyA-like"/>
</dbReference>
<evidence type="ECO:0000313" key="6">
    <source>
        <dbReference type="Proteomes" id="UP000253370"/>
    </source>
</evidence>
<dbReference type="GO" id="GO:0045892">
    <property type="term" value="P:negative regulation of DNA-templated transcription"/>
    <property type="evidence" value="ECO:0007669"/>
    <property type="project" value="InterPro"/>
</dbReference>
<dbReference type="SUPFAM" id="SSF46785">
    <property type="entry name" value="Winged helix' DNA-binding domain"/>
    <property type="match status" value="1"/>
</dbReference>
<dbReference type="GO" id="GO:0003700">
    <property type="term" value="F:DNA-binding transcription factor activity"/>
    <property type="evidence" value="ECO:0007669"/>
    <property type="project" value="InterPro"/>
</dbReference>
<sequence>MDSSTRPPPRATSRSLPIALLRAREAVMVPIRAMLAEAGVTEQQWRVMRVLHERGPSDPASIARDACLLMPSLTRILRGLEAKGLVARTPHESDRRTFWVRITEAGEALIAAHLDESNRILAELEDRYGRERLDRLLDLLEELAADSARSGGLAPREDV</sequence>
<gene>
    <name evidence="5" type="primary">hpaR</name>
    <name evidence="5" type="ORF">DRV85_17585</name>
</gene>
<keyword evidence="2" id="KW-0238">DNA-binding</keyword>
<dbReference type="PANTHER" id="PTHR33164:SF13">
    <property type="entry name" value="4-HYDROXYPHENYLACETATE CATABOLISM PROTEIN"/>
    <property type="match status" value="1"/>
</dbReference>
<dbReference type="PANTHER" id="PTHR33164">
    <property type="entry name" value="TRANSCRIPTIONAL REGULATOR, MARR FAMILY"/>
    <property type="match status" value="1"/>
</dbReference>
<dbReference type="Pfam" id="PF01047">
    <property type="entry name" value="MarR"/>
    <property type="match status" value="1"/>
</dbReference>
<dbReference type="GO" id="GO:0003677">
    <property type="term" value="F:DNA binding"/>
    <property type="evidence" value="ECO:0007669"/>
    <property type="project" value="UniProtKB-KW"/>
</dbReference>